<dbReference type="InterPro" id="IPR029444">
    <property type="entry name" value="INTS5_C"/>
</dbReference>
<dbReference type="SUPFAM" id="SSF48371">
    <property type="entry name" value="ARM repeat"/>
    <property type="match status" value="1"/>
</dbReference>
<dbReference type="InterPro" id="IPR016024">
    <property type="entry name" value="ARM-type_fold"/>
</dbReference>
<feature type="domain" description="Integrator complex subunit 5 N-terminal" evidence="1">
    <location>
        <begin position="4"/>
        <end position="206"/>
    </location>
</feature>
<dbReference type="AlphaFoldDB" id="A0A7R8UMR3"/>
<keyword evidence="4" id="KW-1185">Reference proteome</keyword>
<dbReference type="Pfam" id="PF14838">
    <property type="entry name" value="INTS5_C"/>
    <property type="match status" value="1"/>
</dbReference>
<evidence type="ECO:0008006" key="5">
    <source>
        <dbReference type="Google" id="ProtNLM"/>
    </source>
</evidence>
<gene>
    <name evidence="3" type="ORF">HERILL_LOCUS6631</name>
</gene>
<sequence>MIKQHILVELKQFIYTVANHRGIPKNISSPQLVRNSLNLLEDLPAAREVVLEYFSLVFDVSLGNYVQFVSKDSQGNPPEDELINDIQEALESLVTKGPPAWGPLIASWSLELVGRLSDKYWPSRKLDIGAACNLWLNCSAMRCLLGLMASCFRRMSNTEAEVCIATLLATFRKYSPSFDWVVARLGGCFPLKIISQILQCGLKRFSEDYRCRFDSEIGILDYLSFAHEKDLKHAIKELFDDGFNPKKPIHYDIIPYLMQLASVSEIILQPIVSVFLELYNPALLEVIVRQTNAWTKSFIFRDMTPSLNNIALKVKTNGTKLLLTVSKVADRFFWCQDFIEYTLQELERLILDNFSCPLLNDIAKEESKVLLWKSCSSGNAIEQQTAVRLLLLVSTQHHHIYHQTIAELLMKSYETNKSGIGALIRFVGGLSGTTDFPEVKPGIEMSLERLLLQNQFHFVDYQTECLNAIKNLTTVCKLEKSKSSPYLRQQTVTTSLNTSLSKLLNILECVLKMPEPEGESPSPSIKSALDKRVKTENMEVDPEPYSPDVSRQIVHSVIQLLDVIEPGSGQNQQNMVDILKLAHLTVKYFFWCLTEKSPTLRLTSIDTALTLLRRQCTNSGKAARTICLQDLVEGALFTYSKLFGGIVDDDSNEDDEVGISENEKLIVLNQKQDAGPMANRSVLHAGLIGKGLKSEPTDPVIEKPDAELQAHLLKAIDACCQYSTDRGSTADGYSVVSLLLVEMVSPDIMYNGLPFPDEEFSKVTMERDLQIRRAFKTSPILLPIISLVAMHRPALCYSSVLLRALCASFLHQWRAKNVNRFQSPDENDELMVSTKNLLQILAMGQLLPHPLSQIHMIIEYLEAPEIALVLKECVWNYLKDNVPAPAIFRSANGLYWRNPSLLKPPPQYVDTLRDIMQKKLPKVGAHYYQMFVMPVFEEKEQNSRKGKAGEQPSF</sequence>
<accession>A0A7R8UMR3</accession>
<dbReference type="FunCoup" id="A0A7R8UMR3">
    <property type="interactions" value="2243"/>
</dbReference>
<organism evidence="3 4">
    <name type="scientific">Hermetia illucens</name>
    <name type="common">Black soldier fly</name>
    <dbReference type="NCBI Taxonomy" id="343691"/>
    <lineage>
        <taxon>Eukaryota</taxon>
        <taxon>Metazoa</taxon>
        <taxon>Ecdysozoa</taxon>
        <taxon>Arthropoda</taxon>
        <taxon>Hexapoda</taxon>
        <taxon>Insecta</taxon>
        <taxon>Pterygota</taxon>
        <taxon>Neoptera</taxon>
        <taxon>Endopterygota</taxon>
        <taxon>Diptera</taxon>
        <taxon>Brachycera</taxon>
        <taxon>Stratiomyomorpha</taxon>
        <taxon>Stratiomyidae</taxon>
        <taxon>Hermetiinae</taxon>
        <taxon>Hermetia</taxon>
    </lineage>
</organism>
<protein>
    <recommendedName>
        <fullName evidence="5">Integrator complex subunit 5</fullName>
    </recommendedName>
</protein>
<evidence type="ECO:0000313" key="3">
    <source>
        <dbReference type="EMBL" id="CAD7083690.1"/>
    </source>
</evidence>
<feature type="domain" description="Integrator complex subunit 5 C-terminal" evidence="2">
    <location>
        <begin position="213"/>
        <end position="920"/>
    </location>
</feature>
<name>A0A7R8UMR3_HERIL</name>
<dbReference type="OrthoDB" id="69088at2759"/>
<dbReference type="PANTHER" id="PTHR31697">
    <property type="entry name" value="INTEGRATOR COMPLEX SUBUNIT 5"/>
    <property type="match status" value="1"/>
</dbReference>
<evidence type="ECO:0000259" key="2">
    <source>
        <dbReference type="Pfam" id="PF14838"/>
    </source>
</evidence>
<dbReference type="InterPro" id="IPR040316">
    <property type="entry name" value="INTS5"/>
</dbReference>
<dbReference type="Pfam" id="PF14837">
    <property type="entry name" value="INTS5_N"/>
    <property type="match status" value="1"/>
</dbReference>
<dbReference type="InParanoid" id="A0A7R8UMR3"/>
<dbReference type="OMA" id="KDFCVHS"/>
<dbReference type="GO" id="GO:0034472">
    <property type="term" value="P:snRNA 3'-end processing"/>
    <property type="evidence" value="ECO:0007669"/>
    <property type="project" value="TreeGrafter"/>
</dbReference>
<dbReference type="Proteomes" id="UP000594454">
    <property type="component" value="Chromosome 3"/>
</dbReference>
<dbReference type="InterPro" id="IPR029445">
    <property type="entry name" value="INTS5_N"/>
</dbReference>
<reference evidence="3 4" key="1">
    <citation type="submission" date="2020-11" db="EMBL/GenBank/DDBJ databases">
        <authorList>
            <person name="Wallbank WR R."/>
            <person name="Pardo Diaz C."/>
            <person name="Kozak K."/>
            <person name="Martin S."/>
            <person name="Jiggins C."/>
            <person name="Moest M."/>
            <person name="Warren A I."/>
            <person name="Generalovic N T."/>
            <person name="Byers J.R.P. K."/>
            <person name="Montejo-Kovacevich G."/>
            <person name="Yen C E."/>
        </authorList>
    </citation>
    <scope>NUCLEOTIDE SEQUENCE [LARGE SCALE GENOMIC DNA]</scope>
</reference>
<proteinExistence type="predicted"/>
<dbReference type="EMBL" id="LR899011">
    <property type="protein sequence ID" value="CAD7083690.1"/>
    <property type="molecule type" value="Genomic_DNA"/>
</dbReference>
<evidence type="ECO:0000313" key="4">
    <source>
        <dbReference type="Proteomes" id="UP000594454"/>
    </source>
</evidence>
<evidence type="ECO:0000259" key="1">
    <source>
        <dbReference type="Pfam" id="PF14837"/>
    </source>
</evidence>
<dbReference type="GO" id="GO:0032039">
    <property type="term" value="C:integrator complex"/>
    <property type="evidence" value="ECO:0007669"/>
    <property type="project" value="InterPro"/>
</dbReference>
<dbReference type="PANTHER" id="PTHR31697:SF2">
    <property type="entry name" value="INTEGRATOR COMPLEX SUBUNIT 5"/>
    <property type="match status" value="1"/>
</dbReference>